<evidence type="ECO:0000259" key="1">
    <source>
        <dbReference type="Pfam" id="PF04287"/>
    </source>
</evidence>
<dbReference type="SUPFAM" id="SSF158452">
    <property type="entry name" value="YqcC-like"/>
    <property type="match status" value="1"/>
</dbReference>
<dbReference type="Pfam" id="PF04287">
    <property type="entry name" value="DUF446"/>
    <property type="match status" value="1"/>
</dbReference>
<dbReference type="PANTHER" id="PTHR39586">
    <property type="entry name" value="CYTOPLASMIC PROTEIN-RELATED"/>
    <property type="match status" value="1"/>
</dbReference>
<accession>A0A0J8XVT9</accession>
<dbReference type="OrthoDB" id="8794567at2"/>
<dbReference type="Proteomes" id="UP000240481">
    <property type="component" value="Unassembled WGS sequence"/>
</dbReference>
<evidence type="ECO:0000313" key="2">
    <source>
        <dbReference type="EMBL" id="PSW20939.1"/>
    </source>
</evidence>
<evidence type="ECO:0000313" key="3">
    <source>
        <dbReference type="Proteomes" id="UP000240481"/>
    </source>
</evidence>
<dbReference type="AlphaFoldDB" id="A0A0J8XVT9"/>
<proteinExistence type="predicted"/>
<dbReference type="RefSeq" id="WP_048899931.1">
    <property type="nucleotide sequence ID" value="NZ_AP024852.1"/>
</dbReference>
<dbReference type="EMBL" id="PYLZ01000016">
    <property type="protein sequence ID" value="PSW20939.1"/>
    <property type="molecule type" value="Genomic_DNA"/>
</dbReference>
<feature type="domain" description="YqcC-like" evidence="1">
    <location>
        <begin position="7"/>
        <end position="102"/>
    </location>
</feature>
<protein>
    <submittedName>
        <fullName evidence="2">YqcC family protein</fullName>
    </submittedName>
</protein>
<dbReference type="Gene3D" id="1.20.1440.40">
    <property type="entry name" value="YqcC-like"/>
    <property type="match status" value="1"/>
</dbReference>
<dbReference type="GO" id="GO:0044010">
    <property type="term" value="P:single-species biofilm formation"/>
    <property type="evidence" value="ECO:0007669"/>
    <property type="project" value="TreeGrafter"/>
</dbReference>
<dbReference type="PIRSF" id="PIRSF006257">
    <property type="entry name" value="UCP006257"/>
    <property type="match status" value="1"/>
</dbReference>
<comment type="caution">
    <text evidence="2">The sequence shown here is derived from an EMBL/GenBank/DDBJ whole genome shotgun (WGS) entry which is preliminary data.</text>
</comment>
<dbReference type="STRING" id="680026.AB733_17450"/>
<dbReference type="PANTHER" id="PTHR39586:SF1">
    <property type="entry name" value="CYTOPLASMIC PROTEIN"/>
    <property type="match status" value="1"/>
</dbReference>
<dbReference type="InterPro" id="IPR023376">
    <property type="entry name" value="YqcC-like_dom"/>
</dbReference>
<dbReference type="InterPro" id="IPR036814">
    <property type="entry name" value="YqcC-like_sf"/>
</dbReference>
<dbReference type="InterPro" id="IPR007384">
    <property type="entry name" value="UCP006257"/>
</dbReference>
<gene>
    <name evidence="2" type="ORF">C9I94_21965</name>
</gene>
<organism evidence="2 3">
    <name type="scientific">Photobacterium swingsii</name>
    <dbReference type="NCBI Taxonomy" id="680026"/>
    <lineage>
        <taxon>Bacteria</taxon>
        <taxon>Pseudomonadati</taxon>
        <taxon>Pseudomonadota</taxon>
        <taxon>Gammaproteobacteria</taxon>
        <taxon>Vibrionales</taxon>
        <taxon>Vibrionaceae</taxon>
        <taxon>Photobacterium</taxon>
    </lineage>
</organism>
<keyword evidence="3" id="KW-1185">Reference proteome</keyword>
<sequence length="106" mass="12276">MDKYHHCQRLLDELQQTMQQNQQWEISSPSAQALASVEPFAIDTLSCAQWLQWIFIPKMTQLIASHFPLPTQFEIAPYVEEAMKNEQGYEGILAVCNEFDNLMKAK</sequence>
<name>A0A0J8XVT9_9GAMM</name>
<reference evidence="2 3" key="1">
    <citation type="submission" date="2018-01" db="EMBL/GenBank/DDBJ databases">
        <title>Whole genome sequencing of Histamine producing bacteria.</title>
        <authorList>
            <person name="Butler K."/>
        </authorList>
    </citation>
    <scope>NUCLEOTIDE SEQUENCE [LARGE SCALE GENOMIC DNA]</scope>
    <source>
        <strain evidence="2 3">DSM 24669</strain>
    </source>
</reference>